<proteinExistence type="predicted"/>
<protein>
    <submittedName>
        <fullName evidence="1">Uncharacterized protein</fullName>
    </submittedName>
</protein>
<gene>
    <name evidence="1" type="ORF">EVA_05677</name>
</gene>
<organism evidence="1">
    <name type="scientific">gut metagenome</name>
    <dbReference type="NCBI Taxonomy" id="749906"/>
    <lineage>
        <taxon>unclassified sequences</taxon>
        <taxon>metagenomes</taxon>
        <taxon>organismal metagenomes</taxon>
    </lineage>
</organism>
<name>J9D0X8_9ZZZZ</name>
<dbReference type="AlphaFoldDB" id="J9D0X8"/>
<dbReference type="EMBL" id="AMCI01001227">
    <property type="protein sequence ID" value="EJX06216.1"/>
    <property type="molecule type" value="Genomic_DNA"/>
</dbReference>
<evidence type="ECO:0000313" key="1">
    <source>
        <dbReference type="EMBL" id="EJX06216.1"/>
    </source>
</evidence>
<accession>J9D0X8</accession>
<reference evidence="1" key="1">
    <citation type="journal article" date="2012" name="PLoS ONE">
        <title>Gene sets for utilization of primary and secondary nutrition supplies in the distal gut of endangered iberian lynx.</title>
        <authorList>
            <person name="Alcaide M."/>
            <person name="Messina E."/>
            <person name="Richter M."/>
            <person name="Bargiela R."/>
            <person name="Peplies J."/>
            <person name="Huws S.A."/>
            <person name="Newbold C.J."/>
            <person name="Golyshin P.N."/>
            <person name="Simon M.A."/>
            <person name="Lopez G."/>
            <person name="Yakimov M.M."/>
            <person name="Ferrer M."/>
        </authorList>
    </citation>
    <scope>NUCLEOTIDE SEQUENCE</scope>
</reference>
<sequence>MPGSRASDPALQAVFRHDLGIVVMVGNQSGTVQHVVGAQPDGVRLLAVGSPSLLQLLLFRLPALSRHYRYERGVYVRRVLVHVQHRRNHILPPEGPVQPVHAVPASVVQPSGLLYPRHVLVRPR</sequence>
<comment type="caution">
    <text evidence="1">The sequence shown here is derived from an EMBL/GenBank/DDBJ whole genome shotgun (WGS) entry which is preliminary data.</text>
</comment>